<dbReference type="EMBL" id="BAAAUD010000018">
    <property type="protein sequence ID" value="GAA2933658.1"/>
    <property type="molecule type" value="Genomic_DNA"/>
</dbReference>
<feature type="region of interest" description="Disordered" evidence="1">
    <location>
        <begin position="146"/>
        <end position="178"/>
    </location>
</feature>
<comment type="caution">
    <text evidence="3">The sequence shown here is derived from an EMBL/GenBank/DDBJ whole genome shotgun (WGS) entry which is preliminary data.</text>
</comment>
<keyword evidence="4" id="KW-1185">Reference proteome</keyword>
<evidence type="ECO:0000256" key="1">
    <source>
        <dbReference type="SAM" id="MobiDB-lite"/>
    </source>
</evidence>
<accession>A0ABP6JL57</accession>
<keyword evidence="2" id="KW-0472">Membrane</keyword>
<name>A0ABP6JL57_9ACTN</name>
<keyword evidence="2" id="KW-1133">Transmembrane helix</keyword>
<protein>
    <submittedName>
        <fullName evidence="3">Uncharacterized protein</fullName>
    </submittedName>
</protein>
<evidence type="ECO:0000256" key="2">
    <source>
        <dbReference type="SAM" id="Phobius"/>
    </source>
</evidence>
<reference evidence="4" key="1">
    <citation type="journal article" date="2019" name="Int. J. Syst. Evol. Microbiol.">
        <title>The Global Catalogue of Microorganisms (GCM) 10K type strain sequencing project: providing services to taxonomists for standard genome sequencing and annotation.</title>
        <authorList>
            <consortium name="The Broad Institute Genomics Platform"/>
            <consortium name="The Broad Institute Genome Sequencing Center for Infectious Disease"/>
            <person name="Wu L."/>
            <person name="Ma J."/>
        </authorList>
    </citation>
    <scope>NUCLEOTIDE SEQUENCE [LARGE SCALE GENOMIC DNA]</scope>
    <source>
        <strain evidence="4">JCM 9088</strain>
    </source>
</reference>
<feature type="compositionally biased region" description="Gly residues" evidence="1">
    <location>
        <begin position="161"/>
        <end position="174"/>
    </location>
</feature>
<keyword evidence="2" id="KW-0812">Transmembrane</keyword>
<evidence type="ECO:0000313" key="3">
    <source>
        <dbReference type="EMBL" id="GAA2933658.1"/>
    </source>
</evidence>
<dbReference type="RefSeq" id="WP_344493202.1">
    <property type="nucleotide sequence ID" value="NZ_BAAAUD010000018.1"/>
</dbReference>
<feature type="transmembrane region" description="Helical" evidence="2">
    <location>
        <begin position="181"/>
        <end position="199"/>
    </location>
</feature>
<dbReference type="Proteomes" id="UP001500403">
    <property type="component" value="Unassembled WGS sequence"/>
</dbReference>
<proteinExistence type="predicted"/>
<gene>
    <name evidence="3" type="ORF">GCM10010446_18050</name>
</gene>
<feature type="compositionally biased region" description="Basic and acidic residues" evidence="1">
    <location>
        <begin position="146"/>
        <end position="155"/>
    </location>
</feature>
<sequence length="210" mass="21215">MTTSASLRSHGVRSGTAALATLALAGVSLWGASAALAVPGDSGEIKIHKAGTSFSDTKDHYEVCTFNLAASNFETVQLVNWTVTPPQPKAPAEPILTGGIVMVKGEGHTADFSLPNGHYQLNWTFPGGVSKQKIFKVDCAKNDDKAVEKATEKPAPRGPVPAGGGGASGTGTGTEAGSSSAVAPALVAGAAGVAGLIFVRRARRRAHGAA</sequence>
<evidence type="ECO:0000313" key="4">
    <source>
        <dbReference type="Proteomes" id="UP001500403"/>
    </source>
</evidence>
<organism evidence="3 4">
    <name type="scientific">Streptomyces enissocaesilis</name>
    <dbReference type="NCBI Taxonomy" id="332589"/>
    <lineage>
        <taxon>Bacteria</taxon>
        <taxon>Bacillati</taxon>
        <taxon>Actinomycetota</taxon>
        <taxon>Actinomycetes</taxon>
        <taxon>Kitasatosporales</taxon>
        <taxon>Streptomycetaceae</taxon>
        <taxon>Streptomyces</taxon>
        <taxon>Streptomyces rochei group</taxon>
    </lineage>
</organism>